<feature type="transmembrane region" description="Helical" evidence="4">
    <location>
        <begin position="119"/>
        <end position="145"/>
    </location>
</feature>
<feature type="transmembrane region" description="Helical" evidence="4">
    <location>
        <begin position="360"/>
        <end position="382"/>
    </location>
</feature>
<keyword evidence="1" id="KW-0805">Transcription regulation</keyword>
<evidence type="ECO:0000256" key="1">
    <source>
        <dbReference type="ARBA" id="ARBA00023015"/>
    </source>
</evidence>
<feature type="transmembrane region" description="Helical" evidence="4">
    <location>
        <begin position="323"/>
        <end position="348"/>
    </location>
</feature>
<dbReference type="InterPro" id="IPR016032">
    <property type="entry name" value="Sig_transdc_resp-reg_C-effctor"/>
</dbReference>
<dbReference type="GO" id="GO:0003677">
    <property type="term" value="F:DNA binding"/>
    <property type="evidence" value="ECO:0007669"/>
    <property type="project" value="UniProtKB-KW"/>
</dbReference>
<reference evidence="7 8" key="1">
    <citation type="submission" date="2019-04" db="EMBL/GenBank/DDBJ databases">
        <title>Microbes associate with the intestines of laboratory mice.</title>
        <authorList>
            <person name="Navarre W."/>
            <person name="Wong E."/>
            <person name="Huang K.C."/>
            <person name="Tropini C."/>
            <person name="Ng K."/>
            <person name="Yu B."/>
        </authorList>
    </citation>
    <scope>NUCLEOTIDE SEQUENCE [LARGE SCALE GENOMIC DNA]</scope>
    <source>
        <strain evidence="7 8">NM48_B13</strain>
    </source>
</reference>
<dbReference type="Proteomes" id="UP000309454">
    <property type="component" value="Unassembled WGS sequence"/>
</dbReference>
<dbReference type="PROSITE" id="PS50043">
    <property type="entry name" value="HTH_LUXR_2"/>
    <property type="match status" value="1"/>
</dbReference>
<evidence type="ECO:0000313" key="7">
    <source>
        <dbReference type="EMBL" id="TJW10725.1"/>
    </source>
</evidence>
<protein>
    <submittedName>
        <fullName evidence="6">DNA-binding CsgD family transcriptional regulator/MFS family permease</fullName>
    </submittedName>
    <submittedName>
        <fullName evidence="7">Helix-turn-helix transcriptional regulator</fullName>
    </submittedName>
</protein>
<dbReference type="OrthoDB" id="9808843at2"/>
<feature type="transmembrane region" description="Helical" evidence="4">
    <location>
        <begin position="93"/>
        <end position="113"/>
    </location>
</feature>
<evidence type="ECO:0000313" key="9">
    <source>
        <dbReference type="Proteomes" id="UP000530850"/>
    </source>
</evidence>
<organism evidence="7 8">
    <name type="scientific">Parvibacter caecicola</name>
    <dbReference type="NCBI Taxonomy" id="747645"/>
    <lineage>
        <taxon>Bacteria</taxon>
        <taxon>Bacillati</taxon>
        <taxon>Actinomycetota</taxon>
        <taxon>Coriobacteriia</taxon>
        <taxon>Coriobacteriales</taxon>
        <taxon>Coriobacteriaceae</taxon>
        <taxon>Parvibacter</taxon>
    </lineage>
</organism>
<comment type="caution">
    <text evidence="7">The sequence shown here is derived from an EMBL/GenBank/DDBJ whole genome shotgun (WGS) entry which is preliminary data.</text>
</comment>
<feature type="transmembrane region" description="Helical" evidence="4">
    <location>
        <begin position="61"/>
        <end position="81"/>
    </location>
</feature>
<keyword evidence="8" id="KW-1185">Reference proteome</keyword>
<accession>A0A3N0AC74</accession>
<evidence type="ECO:0000256" key="3">
    <source>
        <dbReference type="ARBA" id="ARBA00023163"/>
    </source>
</evidence>
<dbReference type="CDD" id="cd06170">
    <property type="entry name" value="LuxR_C_like"/>
    <property type="match status" value="1"/>
</dbReference>
<dbReference type="Proteomes" id="UP000530850">
    <property type="component" value="Unassembled WGS sequence"/>
</dbReference>
<dbReference type="GO" id="GO:0006355">
    <property type="term" value="P:regulation of DNA-templated transcription"/>
    <property type="evidence" value="ECO:0007669"/>
    <property type="project" value="InterPro"/>
</dbReference>
<gene>
    <name evidence="7" type="ORF">E5982_05460</name>
    <name evidence="6" type="ORF">FHR31_001763</name>
</gene>
<keyword evidence="4" id="KW-0812">Transmembrane</keyword>
<dbReference type="PANTHER" id="PTHR44688:SF16">
    <property type="entry name" value="DNA-BINDING TRANSCRIPTIONAL ACTIVATOR DEVR_DOSR"/>
    <property type="match status" value="1"/>
</dbReference>
<feature type="transmembrane region" description="Helical" evidence="4">
    <location>
        <begin position="261"/>
        <end position="287"/>
    </location>
</feature>
<dbReference type="SUPFAM" id="SSF46894">
    <property type="entry name" value="C-terminal effector domain of the bipartite response regulators"/>
    <property type="match status" value="1"/>
</dbReference>
<feature type="transmembrane region" description="Helical" evidence="4">
    <location>
        <begin position="152"/>
        <end position="171"/>
    </location>
</feature>
<feature type="transmembrane region" description="Helical" evidence="4">
    <location>
        <begin position="21"/>
        <end position="41"/>
    </location>
</feature>
<dbReference type="GeneID" id="93356273"/>
<feature type="transmembrane region" description="Helical" evidence="4">
    <location>
        <begin position="388"/>
        <end position="408"/>
    </location>
</feature>
<dbReference type="Pfam" id="PF00196">
    <property type="entry name" value="GerE"/>
    <property type="match status" value="1"/>
</dbReference>
<reference evidence="6 9" key="2">
    <citation type="submission" date="2020-08" db="EMBL/GenBank/DDBJ databases">
        <title>Sequencing the genomes of 1000 actinobacteria strains.</title>
        <authorList>
            <person name="Klenk H.-P."/>
        </authorList>
    </citation>
    <scope>NUCLEOTIDE SEQUENCE [LARGE SCALE GENOMIC DNA]</scope>
    <source>
        <strain evidence="6 9">DSM 22242</strain>
    </source>
</reference>
<dbReference type="PRINTS" id="PR00038">
    <property type="entry name" value="HTHLUXR"/>
</dbReference>
<keyword evidence="4" id="KW-1133">Transmembrane helix</keyword>
<dbReference type="PANTHER" id="PTHR44688">
    <property type="entry name" value="DNA-BINDING TRANSCRIPTIONAL ACTIVATOR DEVR_DOSR"/>
    <property type="match status" value="1"/>
</dbReference>
<dbReference type="SMART" id="SM00421">
    <property type="entry name" value="HTH_LUXR"/>
    <property type="match status" value="1"/>
</dbReference>
<keyword evidence="2 6" id="KW-0238">DNA-binding</keyword>
<evidence type="ECO:0000259" key="5">
    <source>
        <dbReference type="PROSITE" id="PS50043"/>
    </source>
</evidence>
<dbReference type="InterPro" id="IPR000792">
    <property type="entry name" value="Tscrpt_reg_LuxR_C"/>
</dbReference>
<proteinExistence type="predicted"/>
<feature type="transmembrane region" description="Helical" evidence="4">
    <location>
        <begin position="227"/>
        <end position="249"/>
    </location>
</feature>
<name>A0A3N0AC74_9ACTN</name>
<evidence type="ECO:0000256" key="2">
    <source>
        <dbReference type="ARBA" id="ARBA00023125"/>
    </source>
</evidence>
<feature type="transmembrane region" description="Helical" evidence="4">
    <location>
        <begin position="299"/>
        <end position="317"/>
    </location>
</feature>
<evidence type="ECO:0000313" key="6">
    <source>
        <dbReference type="EMBL" id="MBB3171930.1"/>
    </source>
</evidence>
<keyword evidence="3" id="KW-0804">Transcription</keyword>
<keyword evidence="4" id="KW-0472">Membrane</keyword>
<dbReference type="Gene3D" id="1.10.10.10">
    <property type="entry name" value="Winged helix-like DNA-binding domain superfamily/Winged helix DNA-binding domain"/>
    <property type="match status" value="1"/>
</dbReference>
<dbReference type="RefSeq" id="WP_123184964.1">
    <property type="nucleotide sequence ID" value="NZ_CANSOV010000028.1"/>
</dbReference>
<sequence length="501" mass="54165">MRKKGKLDRQGRQPAVPLRKIALSDTLRTVGLGSLAAWQFMMLFSLTPYLSPNFGPEPALDVSYCLVALAQICTFAVSTRLSRQVSSLAGHRYVGAFAAVLLPLGTVLLGVAATQQGAVVPLFVAGGIVAGGTSALLFLLYGLLFCAASLRAVLMSSCISFCFAGVLFAAFSPLYGLRALVCVAVVAAVPGVCLVLSKKRVASAAHGSEEDAAAIAKVADEIASQNLYWRFIAVIAVWSCVMEFVRGVYIQSGMNAAGNELFLRTQIVGALLVAVVTIVTIVGVAFIPRRFNFSKAYRLIFFISISGIILLPLTQTAEAMVVPYALTMSASLLVAMVLWVISIVFASASSRDAVGALARIRAFSAVGLLLGFLLARCCFPSVVTSNELVHVVGLVAVLTLSFCYLSVFTEGDVEELSRLFPSRRKDRFRQQCRTLAERYGLSKRELEIMMLLARGRNAGYIQDTLFISYNTVTTHRKHIYQKMGIHSQQELLDLIEGRDSE</sequence>
<dbReference type="EMBL" id="SSTM01000003">
    <property type="protein sequence ID" value="TJW10725.1"/>
    <property type="molecule type" value="Genomic_DNA"/>
</dbReference>
<dbReference type="EMBL" id="JACHYA010000007">
    <property type="protein sequence ID" value="MBB3171930.1"/>
    <property type="molecule type" value="Genomic_DNA"/>
</dbReference>
<evidence type="ECO:0000256" key="4">
    <source>
        <dbReference type="SAM" id="Phobius"/>
    </source>
</evidence>
<dbReference type="AlphaFoldDB" id="A0A3N0AC74"/>
<dbReference type="InterPro" id="IPR036388">
    <property type="entry name" value="WH-like_DNA-bd_sf"/>
</dbReference>
<evidence type="ECO:0000313" key="8">
    <source>
        <dbReference type="Proteomes" id="UP000309454"/>
    </source>
</evidence>
<feature type="domain" description="HTH luxR-type" evidence="5">
    <location>
        <begin position="434"/>
        <end position="499"/>
    </location>
</feature>
<feature type="transmembrane region" description="Helical" evidence="4">
    <location>
        <begin position="177"/>
        <end position="196"/>
    </location>
</feature>